<dbReference type="Gene3D" id="3.80.10.10">
    <property type="entry name" value="Ribonuclease Inhibitor"/>
    <property type="match status" value="2"/>
</dbReference>
<feature type="region of interest" description="Disordered" evidence="3">
    <location>
        <begin position="550"/>
        <end position="593"/>
    </location>
</feature>
<dbReference type="InterPro" id="IPR003591">
    <property type="entry name" value="Leu-rich_rpt_typical-subtyp"/>
</dbReference>
<dbReference type="SUPFAM" id="SSF52075">
    <property type="entry name" value="Outer arm dynein light chain 1"/>
    <property type="match status" value="1"/>
</dbReference>
<evidence type="ECO:0000313" key="5">
    <source>
        <dbReference type="Proteomes" id="UP001552299"/>
    </source>
</evidence>
<gene>
    <name evidence="4" type="ORF">M5K25_023613</name>
</gene>
<keyword evidence="2" id="KW-0677">Repeat</keyword>
<name>A0ABD0UFE1_DENTH</name>
<feature type="region of interest" description="Disordered" evidence="3">
    <location>
        <begin position="20"/>
        <end position="39"/>
    </location>
</feature>
<protein>
    <submittedName>
        <fullName evidence="4">Uncharacterized protein</fullName>
    </submittedName>
</protein>
<reference evidence="4 5" key="1">
    <citation type="journal article" date="2024" name="Plant Biotechnol. J.">
        <title>Dendrobium thyrsiflorum genome and its molecular insights into genes involved in important horticultural traits.</title>
        <authorList>
            <person name="Chen B."/>
            <person name="Wang J.Y."/>
            <person name="Zheng P.J."/>
            <person name="Li K.L."/>
            <person name="Liang Y.M."/>
            <person name="Chen X.F."/>
            <person name="Zhang C."/>
            <person name="Zhao X."/>
            <person name="He X."/>
            <person name="Zhang G.Q."/>
            <person name="Liu Z.J."/>
            <person name="Xu Q."/>
        </authorList>
    </citation>
    <scope>NUCLEOTIDE SEQUENCE [LARGE SCALE GENOMIC DNA]</scope>
    <source>
        <strain evidence="4">GZMU011</strain>
    </source>
</reference>
<proteinExistence type="predicted"/>
<dbReference type="SMART" id="SM00369">
    <property type="entry name" value="LRR_TYP"/>
    <property type="match status" value="3"/>
</dbReference>
<keyword evidence="1" id="KW-0433">Leucine-rich repeat</keyword>
<feature type="compositionally biased region" description="Basic residues" evidence="3">
    <location>
        <begin position="582"/>
        <end position="593"/>
    </location>
</feature>
<dbReference type="SMART" id="SM00365">
    <property type="entry name" value="LRR_SD22"/>
    <property type="match status" value="4"/>
</dbReference>
<dbReference type="Pfam" id="PF13516">
    <property type="entry name" value="LRR_6"/>
    <property type="match status" value="2"/>
</dbReference>
<dbReference type="Proteomes" id="UP001552299">
    <property type="component" value="Unassembled WGS sequence"/>
</dbReference>
<evidence type="ECO:0000256" key="2">
    <source>
        <dbReference type="ARBA" id="ARBA00022737"/>
    </source>
</evidence>
<organism evidence="4 5">
    <name type="scientific">Dendrobium thyrsiflorum</name>
    <name type="common">Pinecone-like raceme dendrobium</name>
    <name type="synonym">Orchid</name>
    <dbReference type="NCBI Taxonomy" id="117978"/>
    <lineage>
        <taxon>Eukaryota</taxon>
        <taxon>Viridiplantae</taxon>
        <taxon>Streptophyta</taxon>
        <taxon>Embryophyta</taxon>
        <taxon>Tracheophyta</taxon>
        <taxon>Spermatophyta</taxon>
        <taxon>Magnoliopsida</taxon>
        <taxon>Liliopsida</taxon>
        <taxon>Asparagales</taxon>
        <taxon>Orchidaceae</taxon>
        <taxon>Epidendroideae</taxon>
        <taxon>Malaxideae</taxon>
        <taxon>Dendrobiinae</taxon>
        <taxon>Dendrobium</taxon>
    </lineage>
</organism>
<accession>A0ABD0UFE1</accession>
<dbReference type="AlphaFoldDB" id="A0ABD0UFE1"/>
<dbReference type="InterPro" id="IPR032675">
    <property type="entry name" value="LRR_dom_sf"/>
</dbReference>
<dbReference type="PROSITE" id="PS51450">
    <property type="entry name" value="LRR"/>
    <property type="match status" value="4"/>
</dbReference>
<dbReference type="PANTHER" id="PTHR15454:SF37">
    <property type="entry name" value="OUTER ARM DYNEIN LIGHT CHAIN 1 PROTEIN"/>
    <property type="match status" value="1"/>
</dbReference>
<dbReference type="Pfam" id="PF13855">
    <property type="entry name" value="LRR_8"/>
    <property type="match status" value="1"/>
</dbReference>
<dbReference type="PANTHER" id="PTHR15454">
    <property type="entry name" value="NISCHARIN RELATED"/>
    <property type="match status" value="1"/>
</dbReference>
<keyword evidence="5" id="KW-1185">Reference proteome</keyword>
<sequence length="613" mass="67816">MAIFTCLAMFLAGKKKKNMGSGDGKFHIKPNNISSSSTKDGIQGLHFTASESFSAPEEGSSLVPNVPSNDGLARAESAGDVAYERGDEHDKIQSMKRDYSDFDLQGNGEFGSHGSNTDLNNYAFDNKIETNEGITPGTTMFARGHVSDPGTEPSVCLASPILKRELKNLSRNGIGQFTYEAHSSPLSVKTSCSADYVILKKRSSCQVLPSRCRKIWWKFFLWSHTNLRKPNPPQKLASALTNANQRSGYSSDTHELVQKLDKQKKSLESNNQWFAFSLQSSPQDRVCDWVNSLDDCIFCPIDDEETCGGKEDEWTSGPRYMEIGESSRKNHSQTTLPAAEEVTKAKNIIQSLNSFSSVAHISGMGLKVIPSISAFGNLRSVSLSGNSIAHISPGCLPKHIHSLDLSGNKISTIEGLRDLTRLRVLNLSYNRISRIGHGLSNCTVIKELNLAGNKISDVEGLHRLLKLTALDLSFNKITTTKAFGQLVANYNSLLSLNLIGNSIQSNLGEDQIRKAVLSLLPRLSYFNKQPIKQHRVREVGANMVAKTAVGDGRWSSQRRPMRRLAQGSRSTTKSKIREGSLKGRKNQSMKHQHSSLNMELKWSFMIDVEDFWQ</sequence>
<comment type="caution">
    <text evidence="4">The sequence shown here is derived from an EMBL/GenBank/DDBJ whole genome shotgun (WGS) entry which is preliminary data.</text>
</comment>
<dbReference type="EMBL" id="JANQDX010000017">
    <property type="protein sequence ID" value="KAL0909086.1"/>
    <property type="molecule type" value="Genomic_DNA"/>
</dbReference>
<dbReference type="InterPro" id="IPR001611">
    <property type="entry name" value="Leu-rich_rpt"/>
</dbReference>
<dbReference type="FunFam" id="3.80.10.10:FF:000320">
    <property type="entry name" value="Protein phosphatase 1 regulatory subunit pprA"/>
    <property type="match status" value="1"/>
</dbReference>
<evidence type="ECO:0000256" key="3">
    <source>
        <dbReference type="SAM" id="MobiDB-lite"/>
    </source>
</evidence>
<evidence type="ECO:0000313" key="4">
    <source>
        <dbReference type="EMBL" id="KAL0909086.1"/>
    </source>
</evidence>
<evidence type="ECO:0000256" key="1">
    <source>
        <dbReference type="ARBA" id="ARBA00022614"/>
    </source>
</evidence>